<dbReference type="Proteomes" id="UP000092177">
    <property type="component" value="Chromosome 12"/>
</dbReference>
<organism evidence="2 3">
    <name type="scientific">Colletotrichum higginsianum (strain IMI 349063)</name>
    <name type="common">Crucifer anthracnose fungus</name>
    <dbReference type="NCBI Taxonomy" id="759273"/>
    <lineage>
        <taxon>Eukaryota</taxon>
        <taxon>Fungi</taxon>
        <taxon>Dikarya</taxon>
        <taxon>Ascomycota</taxon>
        <taxon>Pezizomycotina</taxon>
        <taxon>Sordariomycetes</taxon>
        <taxon>Hypocreomycetidae</taxon>
        <taxon>Glomerellales</taxon>
        <taxon>Glomerellaceae</taxon>
        <taxon>Colletotrichum</taxon>
        <taxon>Colletotrichum destructivum species complex</taxon>
    </lineage>
</organism>
<dbReference type="KEGG" id="chig:CH63R_14592"/>
<evidence type="ECO:0000256" key="1">
    <source>
        <dbReference type="SAM" id="MobiDB-lite"/>
    </source>
</evidence>
<sequence>MDILPSCFQKDFLAFSEKFVFENTSLSVTNTTVSSPTGHSTRSHASQKQQQRSVLGTRPRLPSEVSNLSNLTTLPLNEKDINPHALARKMAQLQGPYNKYLQQQLQLQQHHHHPETLQNPEAYSNNPFRQSGMPRQHHPHQPQQQGQQDSTVKQDEYHAAADDDNNNNKDNEYDDNPNEIYGPPRPTVAESRSALQEAIADGNSQLQYLRRTFFEQQLITNTLAEQCQGLAEKIQVNMFKLYQLGGPEQIQEHQRQDVVDGTAHHSGGGDRVALNMQAQRIYQDIVGGYAPQQQHQQHQDQDQQVQVQQHQQHSGGLSTALSEKQGRKKGKQRGRGGGGSLQAMWQE</sequence>
<feature type="compositionally biased region" description="Polar residues" evidence="1">
    <location>
        <begin position="116"/>
        <end position="129"/>
    </location>
</feature>
<dbReference type="VEuPathDB" id="FungiDB:CH63R_14592"/>
<dbReference type="AlphaFoldDB" id="A0A1B7XQH7"/>
<dbReference type="GeneID" id="28873673"/>
<feature type="region of interest" description="Disordered" evidence="1">
    <location>
        <begin position="290"/>
        <end position="347"/>
    </location>
</feature>
<evidence type="ECO:0000313" key="2">
    <source>
        <dbReference type="EMBL" id="OBR02020.1"/>
    </source>
</evidence>
<protein>
    <submittedName>
        <fullName evidence="2">Uncharacterized protein</fullName>
    </submittedName>
</protein>
<feature type="compositionally biased region" description="Low complexity" evidence="1">
    <location>
        <begin position="292"/>
        <end position="313"/>
    </location>
</feature>
<feature type="region of interest" description="Disordered" evidence="1">
    <location>
        <begin position="30"/>
        <end position="65"/>
    </location>
</feature>
<name>A0A1B7XQH7_COLHI</name>
<dbReference type="EMBL" id="LTAN01000012">
    <property type="protein sequence ID" value="OBR02020.1"/>
    <property type="molecule type" value="Genomic_DNA"/>
</dbReference>
<feature type="compositionally biased region" description="Basic and acidic residues" evidence="1">
    <location>
        <begin position="152"/>
        <end position="171"/>
    </location>
</feature>
<gene>
    <name evidence="2" type="ORF">CH63R_14592</name>
</gene>
<dbReference type="RefSeq" id="XP_018150538.1">
    <property type="nucleotide sequence ID" value="XM_018309566.1"/>
</dbReference>
<evidence type="ECO:0000313" key="3">
    <source>
        <dbReference type="Proteomes" id="UP000092177"/>
    </source>
</evidence>
<reference evidence="3" key="1">
    <citation type="journal article" date="2017" name="BMC Genomics">
        <title>Gapless genome assembly of Colletotrichum higginsianum reveals chromosome structure and association of transposable elements with secondary metabolite gene clusters.</title>
        <authorList>
            <person name="Dallery J.-F."/>
            <person name="Lapalu N."/>
            <person name="Zampounis A."/>
            <person name="Pigne S."/>
            <person name="Luyten I."/>
            <person name="Amselem J."/>
            <person name="Wittenberg A.H.J."/>
            <person name="Zhou S."/>
            <person name="de Queiroz M.V."/>
            <person name="Robin G.P."/>
            <person name="Auger A."/>
            <person name="Hainaut M."/>
            <person name="Henrissat B."/>
            <person name="Kim K.-T."/>
            <person name="Lee Y.-H."/>
            <person name="Lespinet O."/>
            <person name="Schwartz D.C."/>
            <person name="Thon M.R."/>
            <person name="O'Connell R.J."/>
        </authorList>
    </citation>
    <scope>NUCLEOTIDE SEQUENCE [LARGE SCALE GENOMIC DNA]</scope>
    <source>
        <strain evidence="3">IMI 349063</strain>
    </source>
</reference>
<accession>A0A1B7XQH7</accession>
<keyword evidence="3" id="KW-1185">Reference proteome</keyword>
<proteinExistence type="predicted"/>
<feature type="compositionally biased region" description="Polar residues" evidence="1">
    <location>
        <begin position="36"/>
        <end position="54"/>
    </location>
</feature>
<feature type="region of interest" description="Disordered" evidence="1">
    <location>
        <begin position="104"/>
        <end position="191"/>
    </location>
</feature>
<comment type="caution">
    <text evidence="2">The sequence shown here is derived from an EMBL/GenBank/DDBJ whole genome shotgun (WGS) entry which is preliminary data.</text>
</comment>